<evidence type="ECO:0000313" key="2">
    <source>
        <dbReference type="EMBL" id="GGO36283.1"/>
    </source>
</evidence>
<dbReference type="RefSeq" id="WP_146287702.1">
    <property type="nucleotide sequence ID" value="NZ_BMLP01000007.1"/>
</dbReference>
<gene>
    <name evidence="2" type="ORF">GCM10010991_29990</name>
</gene>
<evidence type="ECO:0008006" key="4">
    <source>
        <dbReference type="Google" id="ProtNLM"/>
    </source>
</evidence>
<feature type="signal peptide" evidence="1">
    <location>
        <begin position="1"/>
        <end position="28"/>
    </location>
</feature>
<feature type="chain" id="PRO_5037525784" description="Translocase" evidence="1">
    <location>
        <begin position="29"/>
        <end position="295"/>
    </location>
</feature>
<reference evidence="2 3" key="1">
    <citation type="journal article" date="2014" name="Int. J. Syst. Evol. Microbiol.">
        <title>Complete genome sequence of Corynebacterium casei LMG S-19264T (=DSM 44701T), isolated from a smear-ripened cheese.</title>
        <authorList>
            <consortium name="US DOE Joint Genome Institute (JGI-PGF)"/>
            <person name="Walter F."/>
            <person name="Albersmeier A."/>
            <person name="Kalinowski J."/>
            <person name="Ruckert C."/>
        </authorList>
    </citation>
    <scope>NUCLEOTIDE SEQUENCE [LARGE SCALE GENOMIC DNA]</scope>
    <source>
        <strain evidence="2 3">CGMCC 1.7029</strain>
    </source>
</reference>
<sequence>MNLQRRLALAISLLAVGLGTGHFVQSRAAERAETTPKPEKIEQLSAGTDAATLKIDPPAATGAVLATAEAVTEEKSCPLQLDLLAKSQAMIGLSLSAPCHGDQRVVIKHGGLAITGRTTLDGKLTLDLPAMEEQARVTVNFIDGSDVLGRVEVPEVKELHRFAVQWMDNDRFDLQAYEDGADFGTPGNINITNTGFPVDGTAPKGGYLTVLGDSSVSLPMQAQIYTFPPQGEAEVMVEAVVTPSTCGREMLGEAVSSVGGKVSVSDVTLAMPDCSVPGGVLVLKNIVPDMEVAVR</sequence>
<comment type="caution">
    <text evidence="2">The sequence shown here is derived from an EMBL/GenBank/DDBJ whole genome shotgun (WGS) entry which is preliminary data.</text>
</comment>
<name>A0A918DDG6_9RHOB</name>
<evidence type="ECO:0000256" key="1">
    <source>
        <dbReference type="SAM" id="SignalP"/>
    </source>
</evidence>
<accession>A0A918DDG6</accession>
<protein>
    <recommendedName>
        <fullName evidence="4">Translocase</fullName>
    </recommendedName>
</protein>
<keyword evidence="3" id="KW-1185">Reference proteome</keyword>
<organism evidence="2 3">
    <name type="scientific">Gemmobacter aquaticus</name>
    <dbReference type="NCBI Taxonomy" id="490185"/>
    <lineage>
        <taxon>Bacteria</taxon>
        <taxon>Pseudomonadati</taxon>
        <taxon>Pseudomonadota</taxon>
        <taxon>Alphaproteobacteria</taxon>
        <taxon>Rhodobacterales</taxon>
        <taxon>Paracoccaceae</taxon>
        <taxon>Gemmobacter</taxon>
    </lineage>
</organism>
<dbReference type="AlphaFoldDB" id="A0A918DDG6"/>
<dbReference type="EMBL" id="BMLP01000007">
    <property type="protein sequence ID" value="GGO36283.1"/>
    <property type="molecule type" value="Genomic_DNA"/>
</dbReference>
<dbReference type="Proteomes" id="UP000598196">
    <property type="component" value="Unassembled WGS sequence"/>
</dbReference>
<dbReference type="OrthoDB" id="7956241at2"/>
<keyword evidence="1" id="KW-0732">Signal</keyword>
<evidence type="ECO:0000313" key="3">
    <source>
        <dbReference type="Proteomes" id="UP000598196"/>
    </source>
</evidence>
<proteinExistence type="predicted"/>